<dbReference type="InterPro" id="IPR050504">
    <property type="entry name" value="IgSF_BTN/MOG"/>
</dbReference>
<evidence type="ECO:0000313" key="6">
    <source>
        <dbReference type="Proteomes" id="UP000695023"/>
    </source>
</evidence>
<dbReference type="SMART" id="SM00406">
    <property type="entry name" value="IGv"/>
    <property type="match status" value="1"/>
</dbReference>
<dbReference type="Pfam" id="PF07686">
    <property type="entry name" value="V-set"/>
    <property type="match status" value="1"/>
</dbReference>
<dbReference type="SMART" id="SM00409">
    <property type="entry name" value="IG"/>
    <property type="match status" value="1"/>
</dbReference>
<evidence type="ECO:0000259" key="5">
    <source>
        <dbReference type="PROSITE" id="PS50835"/>
    </source>
</evidence>
<dbReference type="PANTHER" id="PTHR24100:SF151">
    <property type="entry name" value="ICOS LIGAND"/>
    <property type="match status" value="1"/>
</dbReference>
<evidence type="ECO:0000256" key="3">
    <source>
        <dbReference type="ARBA" id="ARBA00023319"/>
    </source>
</evidence>
<keyword evidence="4" id="KW-1133">Transmembrane helix</keyword>
<keyword evidence="6" id="KW-1185">Reference proteome</keyword>
<dbReference type="InterPro" id="IPR013783">
    <property type="entry name" value="Ig-like_fold"/>
</dbReference>
<protein>
    <submittedName>
        <fullName evidence="7">Uncharacterized protein LOC102204764</fullName>
    </submittedName>
</protein>
<evidence type="ECO:0000256" key="1">
    <source>
        <dbReference type="ARBA" id="ARBA00004370"/>
    </source>
</evidence>
<keyword evidence="4" id="KW-0812">Transmembrane</keyword>
<dbReference type="GO" id="GO:0009897">
    <property type="term" value="C:external side of plasma membrane"/>
    <property type="evidence" value="ECO:0007669"/>
    <property type="project" value="TreeGrafter"/>
</dbReference>
<dbReference type="GO" id="GO:0050852">
    <property type="term" value="P:T cell receptor signaling pathway"/>
    <property type="evidence" value="ECO:0007669"/>
    <property type="project" value="TreeGrafter"/>
</dbReference>
<proteinExistence type="predicted"/>
<dbReference type="GeneID" id="102204764"/>
<dbReference type="GO" id="GO:0005102">
    <property type="term" value="F:signaling receptor binding"/>
    <property type="evidence" value="ECO:0007669"/>
    <property type="project" value="TreeGrafter"/>
</dbReference>
<organism evidence="6 7">
    <name type="scientific">Pundamilia nyererei</name>
    <dbReference type="NCBI Taxonomy" id="303518"/>
    <lineage>
        <taxon>Eukaryota</taxon>
        <taxon>Metazoa</taxon>
        <taxon>Chordata</taxon>
        <taxon>Craniata</taxon>
        <taxon>Vertebrata</taxon>
        <taxon>Euteleostomi</taxon>
        <taxon>Actinopterygii</taxon>
        <taxon>Neopterygii</taxon>
        <taxon>Teleostei</taxon>
        <taxon>Neoteleostei</taxon>
        <taxon>Acanthomorphata</taxon>
        <taxon>Ovalentaria</taxon>
        <taxon>Cichlomorphae</taxon>
        <taxon>Cichliformes</taxon>
        <taxon>Cichlidae</taxon>
        <taxon>African cichlids</taxon>
        <taxon>Pseudocrenilabrinae</taxon>
        <taxon>Haplochromini</taxon>
        <taxon>Pundamilia</taxon>
    </lineage>
</organism>
<evidence type="ECO:0000313" key="7">
    <source>
        <dbReference type="RefSeq" id="XP_005753902.1"/>
    </source>
</evidence>
<dbReference type="InterPro" id="IPR003599">
    <property type="entry name" value="Ig_sub"/>
</dbReference>
<reference evidence="7" key="1">
    <citation type="submission" date="2025-08" db="UniProtKB">
        <authorList>
            <consortium name="RefSeq"/>
        </authorList>
    </citation>
    <scope>IDENTIFICATION</scope>
</reference>
<dbReference type="Gene3D" id="2.60.40.10">
    <property type="entry name" value="Immunoglobulins"/>
    <property type="match status" value="1"/>
</dbReference>
<dbReference type="GO" id="GO:0001817">
    <property type="term" value="P:regulation of cytokine production"/>
    <property type="evidence" value="ECO:0007669"/>
    <property type="project" value="TreeGrafter"/>
</dbReference>
<feature type="domain" description="Ig-like" evidence="5">
    <location>
        <begin position="6"/>
        <end position="154"/>
    </location>
</feature>
<dbReference type="InterPro" id="IPR007110">
    <property type="entry name" value="Ig-like_dom"/>
</dbReference>
<keyword evidence="3" id="KW-0393">Immunoglobulin domain</keyword>
<accession>A0A9Y3VVE5</accession>
<dbReference type="InterPro" id="IPR013106">
    <property type="entry name" value="Ig_V-set"/>
</dbReference>
<dbReference type="PANTHER" id="PTHR24100">
    <property type="entry name" value="BUTYROPHILIN"/>
    <property type="match status" value="1"/>
</dbReference>
<dbReference type="PROSITE" id="PS50835">
    <property type="entry name" value="IG_LIKE"/>
    <property type="match status" value="1"/>
</dbReference>
<feature type="transmembrane region" description="Helical" evidence="4">
    <location>
        <begin position="189"/>
        <end position="216"/>
    </location>
</feature>
<dbReference type="InterPro" id="IPR036179">
    <property type="entry name" value="Ig-like_dom_sf"/>
</dbReference>
<name>A0A9Y3VVE5_9CICH</name>
<gene>
    <name evidence="7" type="primary">LOC102204764</name>
</gene>
<evidence type="ECO:0000256" key="2">
    <source>
        <dbReference type="ARBA" id="ARBA00023136"/>
    </source>
</evidence>
<dbReference type="SUPFAM" id="SSF48726">
    <property type="entry name" value="Immunoglobulin"/>
    <property type="match status" value="1"/>
</dbReference>
<comment type="subcellular location">
    <subcellularLocation>
        <location evidence="1">Membrane</location>
    </subcellularLocation>
</comment>
<keyword evidence="2 4" id="KW-0472">Membrane</keyword>
<evidence type="ECO:0000256" key="4">
    <source>
        <dbReference type="SAM" id="Phobius"/>
    </source>
</evidence>
<dbReference type="AlphaFoldDB" id="A0A9Y3VVE5"/>
<dbReference type="Proteomes" id="UP000695023">
    <property type="component" value="Unplaced"/>
</dbReference>
<sequence>MSKMKPKVLRFQNKTTFSFQIVRASSRLMSAKMSSVVVFFSLHVLLASGLKELRVRSGQDATLQCWGPRDAHVTLLEWSRPELISQGYVFFFQDQRSYENYQHESFKGRVQLRDSSMKDGDVAVILRNVRVSDTGTYECEITTSSIRNGERVVKEFKHSINLTVTDTGFTEGQSKEKGHKDGGDKDISFFVIMFILTCGLLGVMVIVTVAVAVNIYRGKKSIIKNPNHTNMMESEQLA</sequence>
<dbReference type="RefSeq" id="XP_005753902.1">
    <property type="nucleotide sequence ID" value="XM_005753845.2"/>
</dbReference>